<evidence type="ECO:0000313" key="2">
    <source>
        <dbReference type="Proteomes" id="UP000008720"/>
    </source>
</evidence>
<gene>
    <name evidence="1" type="ordered locus">Ftrac_2456</name>
</gene>
<name>E4TN20_MARTH</name>
<dbReference type="HOGENOM" id="CLU_3100601_0_0_10"/>
<sequence length="51" mass="5941">MMMGKPVVEMLQAFLIENIFYLLSDKIYVFSFFKKSVLLQPKPKSASFFGM</sequence>
<protein>
    <submittedName>
        <fullName evidence="1">Uncharacterized protein</fullName>
    </submittedName>
</protein>
<organism evidence="1 2">
    <name type="scientific">Marivirga tractuosa (strain ATCC 23168 / DSM 4126 / NBRC 15989 / NCIMB 1408 / VKM B-1430 / H-43)</name>
    <name type="common">Microscilla tractuosa</name>
    <name type="synonym">Flexibacter tractuosus</name>
    <dbReference type="NCBI Taxonomy" id="643867"/>
    <lineage>
        <taxon>Bacteria</taxon>
        <taxon>Pseudomonadati</taxon>
        <taxon>Bacteroidota</taxon>
        <taxon>Cytophagia</taxon>
        <taxon>Cytophagales</taxon>
        <taxon>Marivirgaceae</taxon>
        <taxon>Marivirga</taxon>
    </lineage>
</organism>
<evidence type="ECO:0000313" key="1">
    <source>
        <dbReference type="EMBL" id="ADR22434.1"/>
    </source>
</evidence>
<accession>E4TN20</accession>
<dbReference type="AlphaFoldDB" id="E4TN20"/>
<dbReference type="Proteomes" id="UP000008720">
    <property type="component" value="Chromosome"/>
</dbReference>
<keyword evidence="2" id="KW-1185">Reference proteome</keyword>
<dbReference type="EMBL" id="CP002349">
    <property type="protein sequence ID" value="ADR22434.1"/>
    <property type="molecule type" value="Genomic_DNA"/>
</dbReference>
<dbReference type="KEGG" id="mtt:Ftrac_2456"/>
<proteinExistence type="predicted"/>
<reference evidence="1 2" key="1">
    <citation type="journal article" date="2011" name="Stand. Genomic Sci.">
        <title>Complete genome sequence of Marivirga tractuosa type strain (H-43).</title>
        <authorList>
            <person name="Pagani I."/>
            <person name="Chertkov O."/>
            <person name="Lapidus A."/>
            <person name="Lucas S."/>
            <person name="Del Rio T.G."/>
            <person name="Tice H."/>
            <person name="Copeland A."/>
            <person name="Cheng J.F."/>
            <person name="Nolan M."/>
            <person name="Saunders E."/>
            <person name="Pitluck S."/>
            <person name="Held B."/>
            <person name="Goodwin L."/>
            <person name="Liolios K."/>
            <person name="Ovchinikova G."/>
            <person name="Ivanova N."/>
            <person name="Mavromatis K."/>
            <person name="Pati A."/>
            <person name="Chen A."/>
            <person name="Palaniappan K."/>
            <person name="Land M."/>
            <person name="Hauser L."/>
            <person name="Jeffries C.D."/>
            <person name="Detter J.C."/>
            <person name="Han C."/>
            <person name="Tapia R."/>
            <person name="Ngatchou-Djao O.D."/>
            <person name="Rohde M."/>
            <person name="Goker M."/>
            <person name="Spring S."/>
            <person name="Sikorski J."/>
            <person name="Woyke T."/>
            <person name="Bristow J."/>
            <person name="Eisen J.A."/>
            <person name="Markowitz V."/>
            <person name="Hugenholtz P."/>
            <person name="Klenk H.P."/>
            <person name="Kyrpides N.C."/>
        </authorList>
    </citation>
    <scope>NUCLEOTIDE SEQUENCE [LARGE SCALE GENOMIC DNA]</scope>
    <source>
        <strain evidence="2">ATCC 23168 / DSM 4126 / NBRC 15989 / NCIMB 1408 / VKM B-1430 / H-43</strain>
    </source>
</reference>